<evidence type="ECO:0000313" key="5">
    <source>
        <dbReference type="Proteomes" id="UP000030184"/>
    </source>
</evidence>
<organism evidence="1 4">
    <name type="scientific">Jejuia pallidilutea</name>
    <dbReference type="NCBI Taxonomy" id="504487"/>
    <lineage>
        <taxon>Bacteria</taxon>
        <taxon>Pseudomonadati</taxon>
        <taxon>Bacteroidota</taxon>
        <taxon>Flavobacteriia</taxon>
        <taxon>Flavobacteriales</taxon>
        <taxon>Flavobacteriaceae</taxon>
        <taxon>Jejuia</taxon>
    </lineage>
</organism>
<name>A0A090VQQ4_9FLAO</name>
<accession>A0A090VQQ4</accession>
<comment type="caution">
    <text evidence="1">The sequence shown here is derived from an EMBL/GenBank/DDBJ whole genome shotgun (WGS) entry which is preliminary data.</text>
</comment>
<evidence type="ECO:0000313" key="3">
    <source>
        <dbReference type="EMBL" id="GAL90600.1"/>
    </source>
</evidence>
<evidence type="ECO:0000313" key="2">
    <source>
        <dbReference type="EMBL" id="GAL70728.1"/>
    </source>
</evidence>
<sequence length="41" mass="4707">MAPFLNTYFNKKPVLVTNLSLLTLKTIDEYVSDNNGNYKNI</sequence>
<dbReference type="AlphaFoldDB" id="A0A090VQQ4"/>
<keyword evidence="5" id="KW-1185">Reference proteome</keyword>
<dbReference type="Proteomes" id="UP000029641">
    <property type="component" value="Unassembled WGS sequence"/>
</dbReference>
<evidence type="ECO:0000313" key="4">
    <source>
        <dbReference type="Proteomes" id="UP000029641"/>
    </source>
</evidence>
<evidence type="ECO:0000313" key="1">
    <source>
        <dbReference type="EMBL" id="GAL67021.1"/>
    </source>
</evidence>
<dbReference type="EMBL" id="BBNS01000007">
    <property type="protein sequence ID" value="GAL70728.1"/>
    <property type="molecule type" value="Genomic_DNA"/>
</dbReference>
<proteinExistence type="predicted"/>
<gene>
    <name evidence="1" type="ORF">JCM19301_2186</name>
    <name evidence="2" type="ORF">JCM19302_2450</name>
    <name evidence="3" type="ORF">JCM19538_365</name>
</gene>
<reference evidence="5" key="1">
    <citation type="journal article" date="2014" name="Genome Announc.">
        <title>Draft Genome Sequence of Marine Flavobacterium Jejuia pallidilutea Strain 11shimoA1 and Pigmentation Mutants.</title>
        <authorList>
            <person name="Takatani N."/>
            <person name="Nakanishi M."/>
            <person name="Meirelles P."/>
            <person name="Mino S."/>
            <person name="Suda W."/>
            <person name="Oshima K."/>
            <person name="Hattori M."/>
            <person name="Ohkuma M."/>
            <person name="Hosokawa M."/>
            <person name="Miyashita K."/>
            <person name="Thompson F.L."/>
            <person name="Niwa A."/>
            <person name="Sawabe T."/>
            <person name="Sawabe T."/>
        </authorList>
    </citation>
    <scope>NUCLEOTIDE SEQUENCE [LARGE SCALE GENOMIC DNA]</scope>
    <source>
        <strain evidence="5">JCM 19538</strain>
    </source>
</reference>
<protein>
    <submittedName>
        <fullName evidence="1">Uncharacterized protein</fullName>
    </submittedName>
</protein>
<dbReference type="Proteomes" id="UP000030184">
    <property type="component" value="Unassembled WGS sequence"/>
</dbReference>
<dbReference type="EMBL" id="BBNR01000007">
    <property type="protein sequence ID" value="GAL67021.1"/>
    <property type="molecule type" value="Genomic_DNA"/>
</dbReference>
<dbReference type="EMBL" id="BBNY01000076">
    <property type="protein sequence ID" value="GAL90600.1"/>
    <property type="molecule type" value="Genomic_DNA"/>
</dbReference>
<dbReference type="Proteomes" id="UP000029646">
    <property type="component" value="Unassembled WGS sequence"/>
</dbReference>